<sequence length="737" mass="82631">MGNHNSKYSLAVNANLQKSSSSRSLRERSTSSPIPNKTVPGNSNFIFNSKKKMQKSYSETRDMIDQNSNVQKTNKYVYNSSDSTLNVTRIPTTGIDLGSENNSRTDSVVSMLDLWNLGRDSEAPTLKFESLDQINGSNRRHSFKDYLASFFVSEGIEYSLSKSEIHTKIENFKDTIDKFIDLLHKENIKLLEKGDFNGYNFKNLYKSTASSFKKLESEYFYLSVQDNLSISDSTAYGDMQKITENIKFLKSYVLVCQKIYLKSGDFQLDIKVLEQMWNAKSSQFDFVPKDNLLYRTPPKALKSNRRAMSTPFPNVRKTSKHVRYDPELCHPKEAFPSIPEDVTPGFPLENSKASMLGLYVPKNNVIFGDNKTSYPLAQKNKSSPNLVLKSEPSIETSFEVRNVSMSSHSVSRKVRMSVKGFLPVSTATSEKICAPSPARNFITPDRKKRSQSLVNPSRDFQDSISVLCRTDSHLAGPNIKTLSPRSYSVSHPHNRQSPTCENRSDFSFNASGSQNLYITDFVSGRPRHISFTIPQSQYSSQPDGMLSPSKVFEVCDQSSGPHLEISKVLQPHTQPLSEPFLYLQDSPVQTIDSCVSEELISSLHEESLVGFSLPQSGDSSDEILPIPCIQKTPIIDDHNTLSHIKTSFLSLDEGISPKILSFETLSSFKSDLHDSVRFPDLSQSIHGSSDSAFSSPQLTRTSPSIKSINNSDLNFISNLSLVNQMQNDDNNARLNFA</sequence>
<dbReference type="OrthoDB" id="10650639at2759"/>
<comment type="caution">
    <text evidence="2">The sequence shown here is derived from an EMBL/GenBank/DDBJ whole genome shotgun (WGS) entry which is preliminary data.</text>
</comment>
<keyword evidence="3" id="KW-1185">Reference proteome</keyword>
<feature type="region of interest" description="Disordered" evidence="1">
    <location>
        <begin position="14"/>
        <end position="44"/>
    </location>
</feature>
<reference evidence="2 3" key="1">
    <citation type="journal article" date="2016" name="Mol. Biol. Evol.">
        <title>Genome-Wide Survey of Gut Fungi (Harpellales) Reveals the First Horizontally Transferred Ubiquitin Gene from a Mosquito Host.</title>
        <authorList>
            <person name="Wang Y."/>
            <person name="White M.M."/>
            <person name="Kvist S."/>
            <person name="Moncalvo J.M."/>
        </authorList>
    </citation>
    <scope>NUCLEOTIDE SEQUENCE [LARGE SCALE GENOMIC DNA]</scope>
    <source>
        <strain evidence="2 3">ALG-7-W6</strain>
    </source>
</reference>
<evidence type="ECO:0000313" key="3">
    <source>
        <dbReference type="Proteomes" id="UP000187455"/>
    </source>
</evidence>
<name>A0A1R0GW50_9FUNG</name>
<dbReference type="Proteomes" id="UP000187455">
    <property type="component" value="Unassembled WGS sequence"/>
</dbReference>
<proteinExistence type="predicted"/>
<accession>A0A1R0GW50</accession>
<evidence type="ECO:0000313" key="2">
    <source>
        <dbReference type="EMBL" id="OLY81109.1"/>
    </source>
</evidence>
<evidence type="ECO:0000256" key="1">
    <source>
        <dbReference type="SAM" id="MobiDB-lite"/>
    </source>
</evidence>
<dbReference type="EMBL" id="LSSL01002772">
    <property type="protein sequence ID" value="OLY81109.1"/>
    <property type="molecule type" value="Genomic_DNA"/>
</dbReference>
<gene>
    <name evidence="2" type="ORF">AYI68_g4791</name>
</gene>
<dbReference type="AlphaFoldDB" id="A0A1R0GW50"/>
<feature type="compositionally biased region" description="Polar residues" evidence="1">
    <location>
        <begin position="33"/>
        <end position="44"/>
    </location>
</feature>
<protein>
    <submittedName>
        <fullName evidence="2">Uncharacterized protein</fullName>
    </submittedName>
</protein>
<organism evidence="2 3">
    <name type="scientific">Smittium mucronatum</name>
    <dbReference type="NCBI Taxonomy" id="133383"/>
    <lineage>
        <taxon>Eukaryota</taxon>
        <taxon>Fungi</taxon>
        <taxon>Fungi incertae sedis</taxon>
        <taxon>Zoopagomycota</taxon>
        <taxon>Kickxellomycotina</taxon>
        <taxon>Harpellomycetes</taxon>
        <taxon>Harpellales</taxon>
        <taxon>Legeriomycetaceae</taxon>
        <taxon>Smittium</taxon>
    </lineage>
</organism>